<evidence type="ECO:0000313" key="2">
    <source>
        <dbReference type="Proteomes" id="UP000244005"/>
    </source>
</evidence>
<accession>A0A2R6W2M5</accession>
<organism evidence="1 2">
    <name type="scientific">Marchantia polymorpha</name>
    <name type="common">Common liverwort</name>
    <name type="synonym">Marchantia aquatica</name>
    <dbReference type="NCBI Taxonomy" id="3197"/>
    <lineage>
        <taxon>Eukaryota</taxon>
        <taxon>Viridiplantae</taxon>
        <taxon>Streptophyta</taxon>
        <taxon>Embryophyta</taxon>
        <taxon>Marchantiophyta</taxon>
        <taxon>Marchantiopsida</taxon>
        <taxon>Marchantiidae</taxon>
        <taxon>Marchantiales</taxon>
        <taxon>Marchantiaceae</taxon>
        <taxon>Marchantia</taxon>
    </lineage>
</organism>
<gene>
    <name evidence="1" type="ORF">MARPO_0174s0019</name>
</gene>
<evidence type="ECO:0000313" key="1">
    <source>
        <dbReference type="EMBL" id="PTQ28092.1"/>
    </source>
</evidence>
<dbReference type="EMBL" id="KZ772948">
    <property type="protein sequence ID" value="PTQ28092.1"/>
    <property type="molecule type" value="Genomic_DNA"/>
</dbReference>
<reference evidence="2" key="1">
    <citation type="journal article" date="2017" name="Cell">
        <title>Insights into land plant evolution garnered from the Marchantia polymorpha genome.</title>
        <authorList>
            <person name="Bowman J.L."/>
            <person name="Kohchi T."/>
            <person name="Yamato K.T."/>
            <person name="Jenkins J."/>
            <person name="Shu S."/>
            <person name="Ishizaki K."/>
            <person name="Yamaoka S."/>
            <person name="Nishihama R."/>
            <person name="Nakamura Y."/>
            <person name="Berger F."/>
            <person name="Adam C."/>
            <person name="Aki S.S."/>
            <person name="Althoff F."/>
            <person name="Araki T."/>
            <person name="Arteaga-Vazquez M.A."/>
            <person name="Balasubrmanian S."/>
            <person name="Barry K."/>
            <person name="Bauer D."/>
            <person name="Boehm C.R."/>
            <person name="Briginshaw L."/>
            <person name="Caballero-Perez J."/>
            <person name="Catarino B."/>
            <person name="Chen F."/>
            <person name="Chiyoda S."/>
            <person name="Chovatia M."/>
            <person name="Davies K.M."/>
            <person name="Delmans M."/>
            <person name="Demura T."/>
            <person name="Dierschke T."/>
            <person name="Dolan L."/>
            <person name="Dorantes-Acosta A.E."/>
            <person name="Eklund D.M."/>
            <person name="Florent S.N."/>
            <person name="Flores-Sandoval E."/>
            <person name="Fujiyama A."/>
            <person name="Fukuzawa H."/>
            <person name="Galik B."/>
            <person name="Grimanelli D."/>
            <person name="Grimwood J."/>
            <person name="Grossniklaus U."/>
            <person name="Hamada T."/>
            <person name="Haseloff J."/>
            <person name="Hetherington A.J."/>
            <person name="Higo A."/>
            <person name="Hirakawa Y."/>
            <person name="Hundley H.N."/>
            <person name="Ikeda Y."/>
            <person name="Inoue K."/>
            <person name="Inoue S.I."/>
            <person name="Ishida S."/>
            <person name="Jia Q."/>
            <person name="Kakita M."/>
            <person name="Kanazawa T."/>
            <person name="Kawai Y."/>
            <person name="Kawashima T."/>
            <person name="Kennedy M."/>
            <person name="Kinose K."/>
            <person name="Kinoshita T."/>
            <person name="Kohara Y."/>
            <person name="Koide E."/>
            <person name="Komatsu K."/>
            <person name="Kopischke S."/>
            <person name="Kubo M."/>
            <person name="Kyozuka J."/>
            <person name="Lagercrantz U."/>
            <person name="Lin S.S."/>
            <person name="Lindquist E."/>
            <person name="Lipzen A.M."/>
            <person name="Lu C.W."/>
            <person name="De Luna E."/>
            <person name="Martienssen R.A."/>
            <person name="Minamino N."/>
            <person name="Mizutani M."/>
            <person name="Mizutani M."/>
            <person name="Mochizuki N."/>
            <person name="Monte I."/>
            <person name="Mosher R."/>
            <person name="Nagasaki H."/>
            <person name="Nakagami H."/>
            <person name="Naramoto S."/>
            <person name="Nishitani K."/>
            <person name="Ohtani M."/>
            <person name="Okamoto T."/>
            <person name="Okumura M."/>
            <person name="Phillips J."/>
            <person name="Pollak B."/>
            <person name="Reinders A."/>
            <person name="Rovekamp M."/>
            <person name="Sano R."/>
            <person name="Sawa S."/>
            <person name="Schmid M.W."/>
            <person name="Shirakawa M."/>
            <person name="Solano R."/>
            <person name="Spunde A."/>
            <person name="Suetsugu N."/>
            <person name="Sugano S."/>
            <person name="Sugiyama A."/>
            <person name="Sun R."/>
            <person name="Suzuki Y."/>
            <person name="Takenaka M."/>
            <person name="Takezawa D."/>
            <person name="Tomogane H."/>
            <person name="Tsuzuki M."/>
            <person name="Ueda T."/>
            <person name="Umeda M."/>
            <person name="Ward J.M."/>
            <person name="Watanabe Y."/>
            <person name="Yazaki K."/>
            <person name="Yokoyama R."/>
            <person name="Yoshitake Y."/>
            <person name="Yotsui I."/>
            <person name="Zachgo S."/>
            <person name="Schmutz J."/>
        </authorList>
    </citation>
    <scope>NUCLEOTIDE SEQUENCE [LARGE SCALE GENOMIC DNA]</scope>
    <source>
        <strain evidence="2">Tak-1</strain>
    </source>
</reference>
<dbReference type="AlphaFoldDB" id="A0A2R6W2M5"/>
<name>A0A2R6W2M5_MARPO</name>
<protein>
    <submittedName>
        <fullName evidence="1">Uncharacterized protein</fullName>
    </submittedName>
</protein>
<sequence>MKMLRVKIVTWQLLHVFKSEAMVKISAPLSVSMDFEYRESRRPEIYTIGFLRAAAMMLDNSLPTKHVYIIRRVLDTSGFEVGSLARLSYNMKHRIWKELSFGRLMA</sequence>
<proteinExistence type="predicted"/>
<dbReference type="Proteomes" id="UP000244005">
    <property type="component" value="Unassembled WGS sequence"/>
</dbReference>
<keyword evidence="2" id="KW-1185">Reference proteome</keyword>